<keyword evidence="4 7" id="KW-0808">Transferase</keyword>
<dbReference type="PROSITE" id="PS51625">
    <property type="entry name" value="SAM_MT_TRMB"/>
    <property type="match status" value="1"/>
</dbReference>
<dbReference type="Proteomes" id="UP000008387">
    <property type="component" value="Chromosome"/>
</dbReference>
<dbReference type="Gene3D" id="3.40.50.150">
    <property type="entry name" value="Vaccinia Virus protein VP39"/>
    <property type="match status" value="1"/>
</dbReference>
<dbReference type="PANTHER" id="PTHR23417">
    <property type="entry name" value="3-DEOXY-D-MANNO-OCTULOSONIC-ACID TRANSFERASE/TRNA GUANINE-N 7 - -METHYLTRANSFERASE"/>
    <property type="match status" value="1"/>
</dbReference>
<sequence length="394" mass="45528">MPHLFASLAKLPNFPFEIGGFVFLYRACSLRDARLSVIRVQKQGLYGLYDFCILQIKQEGGDLFKAQKSTRPLPVGVLQKALQILARFCNVSYSNLGAPSPYFESPFLIRWDCFDFPRFYHLEIGFGSGRHLLNKAQKNPQETYIGVEIHTPSLEQVLRQIELLGLKNLYLVQADVRALLEILPSGCLSLDVHFPVPWSKSPNRRVFNPQTLEHMRAILCQDAWLWLRSDDEPYFQQSLQLVLDLPCCDLQVCKNIDQDMVLSKYEARWRRQQKDIWDLKLRALSPIDRPCLPFLLDAPLHFQAPSKQESPHLWQQGAWIQQNCFLNIQDVLEYENLWLLVLGLGDWLAPLNKMVVVDRQKGIIEYIGGLPLNTKAHRQAHQHLLEILQEENCG</sequence>
<dbReference type="Pfam" id="PF02390">
    <property type="entry name" value="Methyltransf_4"/>
    <property type="match status" value="1"/>
</dbReference>
<feature type="binding site" evidence="7">
    <location>
        <position position="148"/>
    </location>
    <ligand>
        <name>S-adenosyl-L-methionine</name>
        <dbReference type="ChEBI" id="CHEBI:59789"/>
    </ligand>
</feature>
<feature type="binding site" evidence="7">
    <location>
        <position position="123"/>
    </location>
    <ligand>
        <name>S-adenosyl-L-methionine</name>
        <dbReference type="ChEBI" id="CHEBI:59789"/>
    </ligand>
</feature>
<dbReference type="InterPro" id="IPR029063">
    <property type="entry name" value="SAM-dependent_MTases_sf"/>
</dbReference>
<evidence type="ECO:0000256" key="6">
    <source>
        <dbReference type="ARBA" id="ARBA00022694"/>
    </source>
</evidence>
<proteinExistence type="inferred from homology"/>
<evidence type="ECO:0000256" key="4">
    <source>
        <dbReference type="ARBA" id="ARBA00022679"/>
    </source>
</evidence>
<keyword evidence="6 7" id="KW-0819">tRNA processing</keyword>
<dbReference type="GO" id="GO:0043527">
    <property type="term" value="C:tRNA methyltransferase complex"/>
    <property type="evidence" value="ECO:0007669"/>
    <property type="project" value="TreeGrafter"/>
</dbReference>
<dbReference type="UniPathway" id="UPA00989"/>
<feature type="binding site" evidence="7">
    <location>
        <position position="230"/>
    </location>
    <ligand>
        <name>substrate</name>
    </ligand>
</feature>
<evidence type="ECO:0000313" key="9">
    <source>
        <dbReference type="Proteomes" id="UP000008387"/>
    </source>
</evidence>
<dbReference type="InterPro" id="IPR055361">
    <property type="entry name" value="tRNA_methyltr_TrmB_bact"/>
</dbReference>
<dbReference type="HAMAP" id="MF_01057">
    <property type="entry name" value="tRNA_methyltr_TrmB"/>
    <property type="match status" value="1"/>
</dbReference>
<protein>
    <recommendedName>
        <fullName evidence="7">tRNA (guanine-N(7)-)-methyltransferase</fullName>
        <ecNumber evidence="7">2.1.1.33</ecNumber>
    </recommendedName>
    <alternativeName>
        <fullName evidence="7">tRNA (guanine(46)-N(7))-methyltransferase</fullName>
    </alternativeName>
    <alternativeName>
        <fullName evidence="7">tRNA(m7G46)-methyltransferase</fullName>
    </alternativeName>
</protein>
<dbReference type="EMBL" id="FR871757">
    <property type="protein sequence ID" value="CCB80126.1"/>
    <property type="molecule type" value="Genomic_DNA"/>
</dbReference>
<dbReference type="STRING" id="1002804.HBZC1_11400"/>
<organism evidence="8 9">
    <name type="scientific">Helicobacter bizzozeronii (strain CIII-1)</name>
    <dbReference type="NCBI Taxonomy" id="1002804"/>
    <lineage>
        <taxon>Bacteria</taxon>
        <taxon>Pseudomonadati</taxon>
        <taxon>Campylobacterota</taxon>
        <taxon>Epsilonproteobacteria</taxon>
        <taxon>Campylobacterales</taxon>
        <taxon>Helicobacteraceae</taxon>
        <taxon>Helicobacter</taxon>
    </lineage>
</organism>
<dbReference type="InterPro" id="IPR003358">
    <property type="entry name" value="tRNA_(Gua-N-7)_MeTrfase_Trmb"/>
</dbReference>
<dbReference type="eggNOG" id="COG0220">
    <property type="taxonomic scope" value="Bacteria"/>
</dbReference>
<dbReference type="HOGENOM" id="CLU_041532_0_0_7"/>
<evidence type="ECO:0000313" key="8">
    <source>
        <dbReference type="EMBL" id="CCB80126.1"/>
    </source>
</evidence>
<evidence type="ECO:0000256" key="3">
    <source>
        <dbReference type="ARBA" id="ARBA00022603"/>
    </source>
</evidence>
<evidence type="ECO:0000256" key="5">
    <source>
        <dbReference type="ARBA" id="ARBA00022691"/>
    </source>
</evidence>
<name>F8KTG9_HELBC</name>
<dbReference type="PANTHER" id="PTHR23417:SF14">
    <property type="entry name" value="PENTACOTRIPEPTIDE-REPEAT REGION OF PRORP DOMAIN-CONTAINING PROTEIN"/>
    <property type="match status" value="1"/>
</dbReference>
<keyword evidence="9" id="KW-1185">Reference proteome</keyword>
<dbReference type="KEGG" id="hbi:HBZC1_11400"/>
<gene>
    <name evidence="7" type="primary">trmB</name>
    <name evidence="8" type="ordered locus">HBZC1_11400</name>
</gene>
<comment type="catalytic activity">
    <reaction evidence="1 7">
        <text>guanosine(46) in tRNA + S-adenosyl-L-methionine = N(7)-methylguanosine(46) in tRNA + S-adenosyl-L-homocysteine</text>
        <dbReference type="Rhea" id="RHEA:42708"/>
        <dbReference type="Rhea" id="RHEA-COMP:10188"/>
        <dbReference type="Rhea" id="RHEA-COMP:10189"/>
        <dbReference type="ChEBI" id="CHEBI:57856"/>
        <dbReference type="ChEBI" id="CHEBI:59789"/>
        <dbReference type="ChEBI" id="CHEBI:74269"/>
        <dbReference type="ChEBI" id="CHEBI:74480"/>
        <dbReference type="EC" id="2.1.1.33"/>
    </reaction>
</comment>
<keyword evidence="5 7" id="KW-0949">S-adenosyl-L-methionine</keyword>
<keyword evidence="3 7" id="KW-0489">Methyltransferase</keyword>
<comment type="similarity">
    <text evidence="7">Belongs to the class I-like SAM-binding methyltransferase superfamily. TrmB family.</text>
</comment>
<dbReference type="AlphaFoldDB" id="F8KTG9"/>
<accession>F8KTG9</accession>
<comment type="pathway">
    <text evidence="7">tRNA modification; N(7)-methylguanine-tRNA biosynthesis.</text>
</comment>
<dbReference type="GO" id="GO:0008176">
    <property type="term" value="F:tRNA (guanine(46)-N7)-methyltransferase activity"/>
    <property type="evidence" value="ECO:0007669"/>
    <property type="project" value="UniProtKB-UniRule"/>
</dbReference>
<evidence type="ECO:0000256" key="2">
    <source>
        <dbReference type="ARBA" id="ARBA00003015"/>
    </source>
</evidence>
<dbReference type="SUPFAM" id="SSF53335">
    <property type="entry name" value="S-adenosyl-L-methionine-dependent methyltransferases"/>
    <property type="match status" value="1"/>
</dbReference>
<dbReference type="EC" id="2.1.1.33" evidence="7"/>
<evidence type="ECO:0000256" key="7">
    <source>
        <dbReference type="HAMAP-Rule" id="MF_01057"/>
    </source>
</evidence>
<comment type="caution">
    <text evidence="7">Lacks conserved residue(s) required for the propagation of feature annotation.</text>
</comment>
<feature type="binding site" evidence="7">
    <location>
        <position position="200"/>
    </location>
    <ligand>
        <name>substrate</name>
    </ligand>
</feature>
<dbReference type="RefSeq" id="WP_013890555.1">
    <property type="nucleotide sequence ID" value="NC_015674.1"/>
</dbReference>
<feature type="binding site" evidence="7">
    <location>
        <position position="175"/>
    </location>
    <ligand>
        <name>S-adenosyl-L-methionine</name>
        <dbReference type="ChEBI" id="CHEBI:59789"/>
    </ligand>
</feature>
<comment type="function">
    <text evidence="2 7">Catalyzes the formation of N(7)-methylguanine at position 46 (m7G46) in tRNA.</text>
</comment>
<evidence type="ECO:0000256" key="1">
    <source>
        <dbReference type="ARBA" id="ARBA00000142"/>
    </source>
</evidence>
<reference evidence="8 9" key="1">
    <citation type="journal article" date="2011" name="J. Bacteriol.">
        <title>Genome sequence of Helicobacter bizzozeronii strain CIII-1, an isolate from human gastric mucosa.</title>
        <authorList>
            <person name="Schott T."/>
            <person name="Rossi M."/>
            <person name="Hanninen M.L."/>
        </authorList>
    </citation>
    <scope>NUCLEOTIDE SEQUENCE [LARGE SCALE GENOMIC DNA]</scope>
    <source>
        <strain evidence="8 9">CIII-1</strain>
    </source>
</reference>